<organism evidence="1 2">
    <name type="scientific">Eufriesea mexicana</name>
    <dbReference type="NCBI Taxonomy" id="516756"/>
    <lineage>
        <taxon>Eukaryota</taxon>
        <taxon>Metazoa</taxon>
        <taxon>Ecdysozoa</taxon>
        <taxon>Arthropoda</taxon>
        <taxon>Hexapoda</taxon>
        <taxon>Insecta</taxon>
        <taxon>Pterygota</taxon>
        <taxon>Neoptera</taxon>
        <taxon>Endopterygota</taxon>
        <taxon>Hymenoptera</taxon>
        <taxon>Apocrita</taxon>
        <taxon>Aculeata</taxon>
        <taxon>Apoidea</taxon>
        <taxon>Anthophila</taxon>
        <taxon>Apidae</taxon>
        <taxon>Eufriesea</taxon>
    </lineage>
</organism>
<dbReference type="EMBL" id="KQ773785">
    <property type="protein sequence ID" value="OAD52364.1"/>
    <property type="molecule type" value="Genomic_DNA"/>
</dbReference>
<accession>A0A310S4V2</accession>
<dbReference type="Proteomes" id="UP000250275">
    <property type="component" value="Unassembled WGS sequence"/>
</dbReference>
<evidence type="ECO:0000313" key="1">
    <source>
        <dbReference type="EMBL" id="OAD52364.1"/>
    </source>
</evidence>
<dbReference type="AlphaFoldDB" id="A0A310S4V2"/>
<proteinExistence type="predicted"/>
<sequence>MIVVNVFFEAKSQIRNRKTDGSPTYAITLIELRSLVSMPAMFVPLHRCKDSLSVPRDS</sequence>
<protein>
    <submittedName>
        <fullName evidence="1">Uncharacterized protein</fullName>
    </submittedName>
</protein>
<evidence type="ECO:0000313" key="2">
    <source>
        <dbReference type="Proteomes" id="UP000250275"/>
    </source>
</evidence>
<gene>
    <name evidence="1" type="ORF">WN48_01887</name>
</gene>
<name>A0A310S4V2_9HYME</name>
<keyword evidence="2" id="KW-1185">Reference proteome</keyword>
<reference evidence="1 2" key="1">
    <citation type="submission" date="2015-07" db="EMBL/GenBank/DDBJ databases">
        <title>The genome of Eufriesea mexicana.</title>
        <authorList>
            <person name="Pan H."/>
            <person name="Kapheim K."/>
        </authorList>
    </citation>
    <scope>NUCLEOTIDE SEQUENCE [LARGE SCALE GENOMIC DNA]</scope>
    <source>
        <strain evidence="1">0111107269</strain>
        <tissue evidence="1">Whole body</tissue>
    </source>
</reference>